<feature type="compositionally biased region" description="Basic and acidic residues" evidence="1">
    <location>
        <begin position="1"/>
        <end position="12"/>
    </location>
</feature>
<reference evidence="2 3" key="1">
    <citation type="submission" date="2021-06" db="EMBL/GenBank/DDBJ databases">
        <authorList>
            <person name="Kallberg Y."/>
            <person name="Tangrot J."/>
            <person name="Rosling A."/>
        </authorList>
    </citation>
    <scope>NUCLEOTIDE SEQUENCE [LARGE SCALE GENOMIC DNA]</scope>
    <source>
        <strain evidence="2 3">120-4 pot B 10/14</strain>
    </source>
</reference>
<organism evidence="2 3">
    <name type="scientific">Gigaspora margarita</name>
    <dbReference type="NCBI Taxonomy" id="4874"/>
    <lineage>
        <taxon>Eukaryota</taxon>
        <taxon>Fungi</taxon>
        <taxon>Fungi incertae sedis</taxon>
        <taxon>Mucoromycota</taxon>
        <taxon>Glomeromycotina</taxon>
        <taxon>Glomeromycetes</taxon>
        <taxon>Diversisporales</taxon>
        <taxon>Gigasporaceae</taxon>
        <taxon>Gigaspora</taxon>
    </lineage>
</organism>
<comment type="caution">
    <text evidence="2">The sequence shown here is derived from an EMBL/GenBank/DDBJ whole genome shotgun (WGS) entry which is preliminary data.</text>
</comment>
<evidence type="ECO:0000313" key="2">
    <source>
        <dbReference type="EMBL" id="CAG8831219.1"/>
    </source>
</evidence>
<feature type="region of interest" description="Disordered" evidence="1">
    <location>
        <begin position="1"/>
        <end position="31"/>
    </location>
</feature>
<evidence type="ECO:0000256" key="1">
    <source>
        <dbReference type="SAM" id="MobiDB-lite"/>
    </source>
</evidence>
<name>A0ABN7WGL9_GIGMA</name>
<sequence length="76" mass="8972">PTSKIARQDSTKQKRRIKSRSNETVLKNISRMPNEPNYLEYRTHEIKTSGTTETIPTLKLIKNKTYKKKKIKKKLL</sequence>
<proteinExistence type="predicted"/>
<gene>
    <name evidence="2" type="ORF">GMARGA_LOCUS30596</name>
</gene>
<protein>
    <submittedName>
        <fullName evidence="2">16601_t:CDS:1</fullName>
    </submittedName>
</protein>
<dbReference type="EMBL" id="CAJVQB010043514">
    <property type="protein sequence ID" value="CAG8831219.1"/>
    <property type="molecule type" value="Genomic_DNA"/>
</dbReference>
<dbReference type="Proteomes" id="UP000789901">
    <property type="component" value="Unassembled WGS sequence"/>
</dbReference>
<accession>A0ABN7WGL9</accession>
<evidence type="ECO:0000313" key="3">
    <source>
        <dbReference type="Proteomes" id="UP000789901"/>
    </source>
</evidence>
<feature type="non-terminal residue" evidence="2">
    <location>
        <position position="1"/>
    </location>
</feature>
<keyword evidence="3" id="KW-1185">Reference proteome</keyword>